<dbReference type="STRING" id="1267768.BV394_05615"/>
<name>A0A1U7DH81_9RHOB</name>
<proteinExistence type="predicted"/>
<reference evidence="1 2" key="1">
    <citation type="submission" date="2017-01" db="EMBL/GenBank/DDBJ databases">
        <title>Genomic analysis of Xuhuaishuia manganoxidans DY6-4.</title>
        <authorList>
            <person name="Wang X."/>
        </authorList>
    </citation>
    <scope>NUCLEOTIDE SEQUENCE [LARGE SCALE GENOMIC DNA]</scope>
    <source>
        <strain evidence="1 2">DY6-4</strain>
    </source>
</reference>
<dbReference type="OrthoDB" id="7625707at2"/>
<sequence>MRILLILIVLAASLWGGYWFVGASALESSTQAWLQQRRAEGWQADAQVDVRGFPNRFDLTLDKPAMADPDTGVAWAAPFFQLLAMSWQPNHVIAIWPDTQTIQTPLSRLTVNTEKMQGSLVFDADSDLALGRSVIEIDRMALTAEQGWTADLDSAQFSVRRIEEGQADAPGAAKAQGAGPAATYQIDLDADDLRLPPQAVAALDPSGRLPERIGTLSLKASVGFDRPWDRRAIEDSRPQPRRINLTGVRANWGQLDLRAAGDLEVDAEGIPEGRVTVKAQNWREILALAVNAGTVPRGMAGTIESVLGMLAGSTGDTNTLDVPITFAGGRMMFGPIPLGMAPRLILR</sequence>
<dbReference type="RefSeq" id="WP_076979282.1">
    <property type="nucleotide sequence ID" value="NZ_CP019124.1"/>
</dbReference>
<keyword evidence="2" id="KW-1185">Reference proteome</keyword>
<evidence type="ECO:0000313" key="2">
    <source>
        <dbReference type="Proteomes" id="UP000187266"/>
    </source>
</evidence>
<dbReference type="AlphaFoldDB" id="A0A1U7DH81"/>
<organism evidence="1 2">
    <name type="scientific">Brevirhabdus pacifica</name>
    <dbReference type="NCBI Taxonomy" id="1267768"/>
    <lineage>
        <taxon>Bacteria</taxon>
        <taxon>Pseudomonadati</taxon>
        <taxon>Pseudomonadota</taxon>
        <taxon>Alphaproteobacteria</taxon>
        <taxon>Rhodobacterales</taxon>
        <taxon>Paracoccaceae</taxon>
        <taxon>Brevirhabdus</taxon>
    </lineage>
</organism>
<dbReference type="InterPro" id="IPR018666">
    <property type="entry name" value="DUF2125"/>
</dbReference>
<dbReference type="EMBL" id="CP019124">
    <property type="protein sequence ID" value="APX89259.1"/>
    <property type="molecule type" value="Genomic_DNA"/>
</dbReference>
<dbReference type="Proteomes" id="UP000187266">
    <property type="component" value="Chromosome"/>
</dbReference>
<protein>
    <submittedName>
        <fullName evidence="1">Uncharacterized protein</fullName>
    </submittedName>
</protein>
<gene>
    <name evidence="1" type="ORF">BV394_05615</name>
</gene>
<dbReference type="Pfam" id="PF09898">
    <property type="entry name" value="DUF2125"/>
    <property type="match status" value="1"/>
</dbReference>
<accession>A0A2M9DEC6</accession>
<accession>A0A1U7DH81</accession>
<evidence type="ECO:0000313" key="1">
    <source>
        <dbReference type="EMBL" id="APX89259.1"/>
    </source>
</evidence>